<reference evidence="2" key="1">
    <citation type="submission" date="2023-07" db="EMBL/GenBank/DDBJ databases">
        <title>Sorghum-associated microbial communities from plants grown in Nebraska, USA.</title>
        <authorList>
            <person name="Schachtman D."/>
        </authorList>
    </citation>
    <scope>NUCLEOTIDE SEQUENCE</scope>
    <source>
        <strain evidence="2">DS2795</strain>
    </source>
</reference>
<feature type="region of interest" description="Disordered" evidence="1">
    <location>
        <begin position="140"/>
        <end position="201"/>
    </location>
</feature>
<feature type="compositionally biased region" description="Pro residues" evidence="1">
    <location>
        <begin position="148"/>
        <end position="183"/>
    </location>
</feature>
<accession>A0AAW8E4Q5</accession>
<proteinExistence type="predicted"/>
<name>A0AAW8E4Q5_9BURK</name>
<dbReference type="EMBL" id="JAUSRR010000010">
    <property type="protein sequence ID" value="MDP9926324.1"/>
    <property type="molecule type" value="Genomic_DNA"/>
</dbReference>
<dbReference type="AlphaFoldDB" id="A0AAW8E4Q5"/>
<comment type="caution">
    <text evidence="2">The sequence shown here is derived from an EMBL/GenBank/DDBJ whole genome shotgun (WGS) entry which is preliminary data.</text>
</comment>
<evidence type="ECO:0000313" key="2">
    <source>
        <dbReference type="EMBL" id="MDP9926324.1"/>
    </source>
</evidence>
<dbReference type="RefSeq" id="WP_307638088.1">
    <property type="nucleotide sequence ID" value="NZ_JAUSRR010000010.1"/>
</dbReference>
<organism evidence="2 3">
    <name type="scientific">Variovorax boronicumulans</name>
    <dbReference type="NCBI Taxonomy" id="436515"/>
    <lineage>
        <taxon>Bacteria</taxon>
        <taxon>Pseudomonadati</taxon>
        <taxon>Pseudomonadota</taxon>
        <taxon>Betaproteobacteria</taxon>
        <taxon>Burkholderiales</taxon>
        <taxon>Comamonadaceae</taxon>
        <taxon>Variovorax</taxon>
    </lineage>
</organism>
<evidence type="ECO:0000313" key="3">
    <source>
        <dbReference type="Proteomes" id="UP001244295"/>
    </source>
</evidence>
<gene>
    <name evidence="2" type="ORF">J2W25_005371</name>
</gene>
<dbReference type="Proteomes" id="UP001244295">
    <property type="component" value="Unassembled WGS sequence"/>
</dbReference>
<sequence length="201" mass="20342">MTHGTTQNVKVETLSPEGKVVDGARCRVSNDRNDAVVRSGLTLPVRRSGENLNIECTQSGLPPARGQAISRVNVGLVGNVMIGGLVGVAIDTGTGAGFNYPSWIQLIFGEVRSFDRSAQTGDEATVGMKIGTTEMAAAPAPKTAAAPAPAPAPAPAVVAPPPPPVAVAPPAPVRPAPAAPPAAPDARVSMDDLRGLLPAKP</sequence>
<protein>
    <submittedName>
        <fullName evidence="2">Lipid-binding transport protein (Tim44 family)</fullName>
    </submittedName>
</protein>
<evidence type="ECO:0000256" key="1">
    <source>
        <dbReference type="SAM" id="MobiDB-lite"/>
    </source>
</evidence>